<dbReference type="HAMAP" id="MF_00076">
    <property type="entry name" value="HisB"/>
    <property type="match status" value="1"/>
</dbReference>
<keyword evidence="8 9" id="KW-0456">Lyase</keyword>
<dbReference type="PANTHER" id="PTHR23133">
    <property type="entry name" value="IMIDAZOLEGLYCEROL-PHOSPHATE DEHYDRATASE HIS7"/>
    <property type="match status" value="1"/>
</dbReference>
<dbReference type="OrthoDB" id="447729at2759"/>
<dbReference type="CDD" id="cd07914">
    <property type="entry name" value="IGPD"/>
    <property type="match status" value="1"/>
</dbReference>
<dbReference type="GO" id="GO:0004424">
    <property type="term" value="F:imidazoleglycerol-phosphate dehydratase activity"/>
    <property type="evidence" value="ECO:0007669"/>
    <property type="project" value="UniProtKB-EC"/>
</dbReference>
<keyword evidence="12" id="KW-1185">Reference proteome</keyword>
<sequence>MQGVRARAGATAVACGAGARASRPGRRAATSCRGADRHRDYTEGVRPRERRSGLVQASTEIPSVSANEGEGEGLEARVAFVERKTKETSVFVKLDIDGTGKCDCDSGVPFLDHMLDQIASHGLFDIEVKAEGDTWIDDHHTTEDIALAFGQCLSRALGTRAGIYRFGDFCAPLDEALIHVVMDLSGRPSCECDLEIPSERIGTFQTEMVPHFFESLSNTSGMTLHIRQLNGKNSHHIVEATFKAFARALRQACSYDPRRKGMVASSKGVLTQQ</sequence>
<feature type="compositionally biased region" description="Basic and acidic residues" evidence="10">
    <location>
        <begin position="34"/>
        <end position="52"/>
    </location>
</feature>
<dbReference type="EMBL" id="CP031035">
    <property type="protein sequence ID" value="QDZ18549.1"/>
    <property type="molecule type" value="Genomic_DNA"/>
</dbReference>
<evidence type="ECO:0000256" key="10">
    <source>
        <dbReference type="SAM" id="MobiDB-lite"/>
    </source>
</evidence>
<gene>
    <name evidence="11" type="ORF">A3770_02p10670</name>
</gene>
<dbReference type="STRING" id="1764295.A0A5B8MDP7"/>
<dbReference type="GO" id="GO:0000105">
    <property type="term" value="P:L-histidine biosynthetic process"/>
    <property type="evidence" value="ECO:0007669"/>
    <property type="project" value="UniProtKB-UniPathway"/>
</dbReference>
<proteinExistence type="inferred from homology"/>
<dbReference type="InterPro" id="IPR020565">
    <property type="entry name" value="ImidazoleglycerP_deHydtase_CS"/>
</dbReference>
<dbReference type="Proteomes" id="UP000316726">
    <property type="component" value="Chromosome 2"/>
</dbReference>
<protein>
    <recommendedName>
        <fullName evidence="5 9">Imidazoleglycerol-phosphate dehydratase</fullName>
        <ecNumber evidence="5 9">4.2.1.19</ecNumber>
    </recommendedName>
</protein>
<dbReference type="InterPro" id="IPR020568">
    <property type="entry name" value="Ribosomal_Su5_D2-typ_SF"/>
</dbReference>
<dbReference type="GO" id="GO:0009507">
    <property type="term" value="C:chloroplast"/>
    <property type="evidence" value="ECO:0007669"/>
    <property type="project" value="UniProtKB-SubCell"/>
</dbReference>
<dbReference type="FunFam" id="3.30.230.40:FF:000003">
    <property type="entry name" value="Imidazoleglycerol-phosphate dehydratase HisB"/>
    <property type="match status" value="1"/>
</dbReference>
<dbReference type="NCBIfam" id="NF002111">
    <property type="entry name" value="PRK00951.2-1"/>
    <property type="match status" value="1"/>
</dbReference>
<comment type="subcellular location">
    <subcellularLocation>
        <location evidence="2">Plastid</location>
        <location evidence="2">Chloroplast</location>
    </subcellularLocation>
</comment>
<evidence type="ECO:0000256" key="9">
    <source>
        <dbReference type="RuleBase" id="RU000598"/>
    </source>
</evidence>
<feature type="region of interest" description="Disordered" evidence="10">
    <location>
        <begin position="25"/>
        <end position="60"/>
    </location>
</feature>
<dbReference type="InterPro" id="IPR038494">
    <property type="entry name" value="IGPD_sf"/>
</dbReference>
<evidence type="ECO:0000256" key="7">
    <source>
        <dbReference type="ARBA" id="ARBA00023102"/>
    </source>
</evidence>
<evidence type="ECO:0000256" key="1">
    <source>
        <dbReference type="ARBA" id="ARBA00001723"/>
    </source>
</evidence>
<reference evidence="11 12" key="1">
    <citation type="submission" date="2018-07" db="EMBL/GenBank/DDBJ databases">
        <title>The complete nuclear genome of the prasinophyte Chloropicon primus (CCMP1205).</title>
        <authorList>
            <person name="Pombert J.-F."/>
            <person name="Otis C."/>
            <person name="Turmel M."/>
            <person name="Lemieux C."/>
        </authorList>
    </citation>
    <scope>NUCLEOTIDE SEQUENCE [LARGE SCALE GENOMIC DNA]</scope>
    <source>
        <strain evidence="11 12">CCMP1205</strain>
    </source>
</reference>
<dbReference type="AlphaFoldDB" id="A0A5B8MDP7"/>
<dbReference type="EC" id="4.2.1.19" evidence="5 9"/>
<comment type="pathway">
    <text evidence="3 9">Amino-acid biosynthesis; L-histidine biosynthesis; L-histidine from 5-phospho-alpha-D-ribose 1-diphosphate: step 6/9.</text>
</comment>
<keyword evidence="7 9" id="KW-0368">Histidine biosynthesis</keyword>
<dbReference type="Gene3D" id="3.30.230.40">
    <property type="entry name" value="Imidazole glycerol phosphate dehydratase, domain 1"/>
    <property type="match status" value="2"/>
</dbReference>
<name>A0A5B8MDP7_9CHLO</name>
<dbReference type="UniPathway" id="UPA00031">
    <property type="reaction ID" value="UER00011"/>
</dbReference>
<evidence type="ECO:0000313" key="11">
    <source>
        <dbReference type="EMBL" id="QDZ18549.1"/>
    </source>
</evidence>
<dbReference type="SUPFAM" id="SSF54211">
    <property type="entry name" value="Ribosomal protein S5 domain 2-like"/>
    <property type="match status" value="2"/>
</dbReference>
<dbReference type="NCBIfam" id="NF002114">
    <property type="entry name" value="PRK00951.2-4"/>
    <property type="match status" value="1"/>
</dbReference>
<evidence type="ECO:0000313" key="12">
    <source>
        <dbReference type="Proteomes" id="UP000316726"/>
    </source>
</evidence>
<dbReference type="InterPro" id="IPR000807">
    <property type="entry name" value="ImidazoleglycerolP_deHydtase"/>
</dbReference>
<evidence type="ECO:0000256" key="6">
    <source>
        <dbReference type="ARBA" id="ARBA00022605"/>
    </source>
</evidence>
<dbReference type="Pfam" id="PF00475">
    <property type="entry name" value="IGPD"/>
    <property type="match status" value="1"/>
</dbReference>
<keyword evidence="6" id="KW-0028">Amino-acid biosynthesis</keyword>
<evidence type="ECO:0000256" key="2">
    <source>
        <dbReference type="ARBA" id="ARBA00004229"/>
    </source>
</evidence>
<organism evidence="11 12">
    <name type="scientific">Chloropicon primus</name>
    <dbReference type="NCBI Taxonomy" id="1764295"/>
    <lineage>
        <taxon>Eukaryota</taxon>
        <taxon>Viridiplantae</taxon>
        <taxon>Chlorophyta</taxon>
        <taxon>Chloropicophyceae</taxon>
        <taxon>Chloropicales</taxon>
        <taxon>Chloropicaceae</taxon>
        <taxon>Chloropicon</taxon>
    </lineage>
</organism>
<evidence type="ECO:0000256" key="8">
    <source>
        <dbReference type="ARBA" id="ARBA00023239"/>
    </source>
</evidence>
<dbReference type="PROSITE" id="PS00954">
    <property type="entry name" value="IGP_DEHYDRATASE_1"/>
    <property type="match status" value="1"/>
</dbReference>
<comment type="similarity">
    <text evidence="4 9">Belongs to the imidazoleglycerol-phosphate dehydratase family.</text>
</comment>
<dbReference type="PANTHER" id="PTHR23133:SF2">
    <property type="entry name" value="IMIDAZOLEGLYCEROL-PHOSPHATE DEHYDRATASE"/>
    <property type="match status" value="1"/>
</dbReference>
<evidence type="ECO:0000256" key="3">
    <source>
        <dbReference type="ARBA" id="ARBA00005047"/>
    </source>
</evidence>
<accession>A0A5B8MDP7</accession>
<evidence type="ECO:0000256" key="4">
    <source>
        <dbReference type="ARBA" id="ARBA00007481"/>
    </source>
</evidence>
<dbReference type="FunFam" id="3.30.230.40:FF:000002">
    <property type="entry name" value="Imidazoleglycerol-phosphate dehydratase"/>
    <property type="match status" value="1"/>
</dbReference>
<dbReference type="PROSITE" id="PS00955">
    <property type="entry name" value="IGP_DEHYDRATASE_2"/>
    <property type="match status" value="1"/>
</dbReference>
<comment type="catalytic activity">
    <reaction evidence="1 9">
        <text>D-erythro-1-(imidazol-4-yl)glycerol 3-phosphate = 3-(imidazol-4-yl)-2-oxopropyl phosphate + H2O</text>
        <dbReference type="Rhea" id="RHEA:11040"/>
        <dbReference type="ChEBI" id="CHEBI:15377"/>
        <dbReference type="ChEBI" id="CHEBI:57766"/>
        <dbReference type="ChEBI" id="CHEBI:58278"/>
        <dbReference type="EC" id="4.2.1.19"/>
    </reaction>
</comment>
<evidence type="ECO:0000256" key="5">
    <source>
        <dbReference type="ARBA" id="ARBA00012075"/>
    </source>
</evidence>